<evidence type="ECO:0000256" key="1">
    <source>
        <dbReference type="ARBA" id="ARBA00023239"/>
    </source>
</evidence>
<proteinExistence type="predicted"/>
<dbReference type="PANTHER" id="PTHR12935:SF0">
    <property type="entry name" value="GAMMA-GLUTAMYLCYCLOTRANSFERASE"/>
    <property type="match status" value="1"/>
</dbReference>
<feature type="binding site" evidence="3">
    <location>
        <begin position="8"/>
        <end position="13"/>
    </location>
    <ligand>
        <name>substrate</name>
    </ligand>
</feature>
<dbReference type="AlphaFoldDB" id="Q1UZI3"/>
<reference evidence="5 6" key="1">
    <citation type="submission" date="2006-04" db="EMBL/GenBank/DDBJ databases">
        <authorList>
            <person name="Giovannoni S.J."/>
            <person name="Cho J.-C."/>
            <person name="Ferriera S."/>
            <person name="Johnson J."/>
            <person name="Kravitz S."/>
            <person name="Halpern A."/>
            <person name="Remington K."/>
            <person name="Beeson K."/>
            <person name="Tran B."/>
            <person name="Rogers Y.-H."/>
            <person name="Friedman R."/>
            <person name="Venter J.C."/>
        </authorList>
    </citation>
    <scope>NUCLEOTIDE SEQUENCE [LARGE SCALE GENOMIC DNA]</scope>
    <source>
        <strain evidence="5 6">HTCC1002</strain>
    </source>
</reference>
<evidence type="ECO:0000259" key="4">
    <source>
        <dbReference type="Pfam" id="PF06094"/>
    </source>
</evidence>
<dbReference type="Pfam" id="PF06094">
    <property type="entry name" value="GGACT"/>
    <property type="match status" value="1"/>
</dbReference>
<sequence length="138" mass="16489">MLDSLMLYFAYGSNLNHFQMKRRCKDSVFLKKINLTNFKLTFRSKYRAADIEPKKNSIVPGALFEISKSDEKKLDVYEDYPVLYKKYYFTYYGKKVMTYTMTKKTLFAYPTERYLNVVKRGYKDCNLDNRILKKALKA</sequence>
<dbReference type="InterPro" id="IPR017939">
    <property type="entry name" value="G-Glutamylcylcotransferase"/>
</dbReference>
<dbReference type="Proteomes" id="UP000005306">
    <property type="component" value="Unassembled WGS sequence"/>
</dbReference>
<evidence type="ECO:0000313" key="6">
    <source>
        <dbReference type="Proteomes" id="UP000005306"/>
    </source>
</evidence>
<feature type="domain" description="Gamma-glutamylcyclotransferase AIG2-like" evidence="4">
    <location>
        <begin position="8"/>
        <end position="103"/>
    </location>
</feature>
<evidence type="ECO:0000256" key="2">
    <source>
        <dbReference type="PIRSR" id="PIRSR617939-1"/>
    </source>
</evidence>
<feature type="active site" description="Proton acceptor" evidence="2">
    <location>
        <position position="78"/>
    </location>
</feature>
<protein>
    <recommendedName>
        <fullName evidence="4">Gamma-glutamylcyclotransferase AIG2-like domain-containing protein</fullName>
    </recommendedName>
</protein>
<dbReference type="CDD" id="cd06661">
    <property type="entry name" value="GGCT_like"/>
    <property type="match status" value="1"/>
</dbReference>
<evidence type="ECO:0000313" key="5">
    <source>
        <dbReference type="EMBL" id="EAS84208.1"/>
    </source>
</evidence>
<dbReference type="GO" id="GO:0003839">
    <property type="term" value="F:gamma-glutamylcyclotransferase activity"/>
    <property type="evidence" value="ECO:0007669"/>
    <property type="project" value="InterPro"/>
</dbReference>
<dbReference type="Gene3D" id="3.10.490.10">
    <property type="entry name" value="Gamma-glutamyl cyclotransferase-like"/>
    <property type="match status" value="1"/>
</dbReference>
<gene>
    <name evidence="5" type="ORF">PU1002_00760</name>
</gene>
<evidence type="ECO:0000256" key="3">
    <source>
        <dbReference type="PIRSR" id="PIRSR617939-2"/>
    </source>
</evidence>
<dbReference type="PANTHER" id="PTHR12935">
    <property type="entry name" value="GAMMA-GLUTAMYLCYCLOTRANSFERASE"/>
    <property type="match status" value="1"/>
</dbReference>
<dbReference type="SUPFAM" id="SSF110857">
    <property type="entry name" value="Gamma-glutamyl cyclotransferase-like"/>
    <property type="match status" value="1"/>
</dbReference>
<dbReference type="InterPro" id="IPR036568">
    <property type="entry name" value="GGCT-like_sf"/>
</dbReference>
<dbReference type="InterPro" id="IPR013024">
    <property type="entry name" value="GGCT-like"/>
</dbReference>
<dbReference type="EMBL" id="AAPV01000002">
    <property type="protein sequence ID" value="EAS84208.1"/>
    <property type="molecule type" value="Genomic_DNA"/>
</dbReference>
<dbReference type="HOGENOM" id="CLU_048475_5_0_5"/>
<dbReference type="InterPro" id="IPR009288">
    <property type="entry name" value="AIG2-like_dom"/>
</dbReference>
<keyword evidence="1" id="KW-0456">Lyase</keyword>
<name>Q1UZI3_PELU1</name>
<organism evidence="5 6">
    <name type="scientific">Pelagibacter ubique (strain HTCC1002)</name>
    <dbReference type="NCBI Taxonomy" id="314261"/>
    <lineage>
        <taxon>Bacteria</taxon>
        <taxon>Pseudomonadati</taxon>
        <taxon>Pseudomonadota</taxon>
        <taxon>Alphaproteobacteria</taxon>
        <taxon>Candidatus Pelagibacterales</taxon>
        <taxon>Candidatus Pelagibacteraceae</taxon>
        <taxon>Candidatus Pelagibacter</taxon>
    </lineage>
</organism>
<accession>Q1UZI3</accession>
<comment type="caution">
    <text evidence="5">The sequence shown here is derived from an EMBL/GenBank/DDBJ whole genome shotgun (WGS) entry which is preliminary data.</text>
</comment>